<dbReference type="InterPro" id="IPR013785">
    <property type="entry name" value="Aldolase_TIM"/>
</dbReference>
<accession>A0A7G9XZY3</accession>
<dbReference type="Gene3D" id="3.20.20.70">
    <property type="entry name" value="Aldolase class I"/>
    <property type="match status" value="1"/>
</dbReference>
<dbReference type="EMBL" id="MT630748">
    <property type="protein sequence ID" value="QNO42511.1"/>
    <property type="molecule type" value="Genomic_DNA"/>
</dbReference>
<dbReference type="AlphaFoldDB" id="A0A7G9XZY3"/>
<protein>
    <submittedName>
        <fullName evidence="1">D-tagatose-1,6-bisphosphate aldolase subunit GatZ</fullName>
    </submittedName>
</protein>
<gene>
    <name evidence="1" type="primary">gatZ</name>
    <name evidence="4" type="ORF">IBEPLGGF_00016</name>
    <name evidence="3" type="ORF">KMCHGNIM_00001</name>
    <name evidence="1" type="ORF">LBIJHIGM_00007</name>
    <name evidence="2" type="ORF">NMBIEJJH_00002</name>
</gene>
<proteinExistence type="predicted"/>
<sequence length="382" mass="41921">MGQVTFMGYNPISGSVIFNALKAEKCIIMACNTRIIPGVTKGIFRSAKDLDSAILIELAKSECNLVGGYTGLTPAELSMRTYAAAELVGLDIWALHADHIGVKKGTVEELNSVKELIAAQVDAGFTSFAIDASHLFNFDGRDVAEELAPNIDATIELARFIESEMGGSDFGLEVEVGEIGRTGNSGMVLTTPEEAVVFIRSLNDAGIYPQVLAIANGSTHGNIFDKDGNPIEQISIDIPRTKEVAKALRDNNLDVRIAQHGITGTPRRMIAEQFPHGDIIKGNVGTFWMNLVWDVLKEEQSNLYQRIWDWTITNYSAEGKSDVETFGKNSKFAVKEFFKELYSLDEGTVAVIEDRAYEEAGEFIRAFKSEGSAEIVREYMRA</sequence>
<dbReference type="EMBL" id="MT630696">
    <property type="protein sequence ID" value="QNO41986.1"/>
    <property type="molecule type" value="Genomic_DNA"/>
</dbReference>
<dbReference type="EMBL" id="MT631360">
    <property type="protein sequence ID" value="QNO48736.1"/>
    <property type="molecule type" value="Genomic_DNA"/>
</dbReference>
<dbReference type="GO" id="GO:0005975">
    <property type="term" value="P:carbohydrate metabolic process"/>
    <property type="evidence" value="ECO:0007669"/>
    <property type="project" value="InterPro"/>
</dbReference>
<dbReference type="GO" id="GO:0008270">
    <property type="term" value="F:zinc ion binding"/>
    <property type="evidence" value="ECO:0007669"/>
    <property type="project" value="InterPro"/>
</dbReference>
<evidence type="ECO:0000313" key="3">
    <source>
        <dbReference type="EMBL" id="QNO42511.1"/>
    </source>
</evidence>
<reference evidence="1" key="1">
    <citation type="submission" date="2020-06" db="EMBL/GenBank/DDBJ databases">
        <title>Unique genomic features of the anaerobic methanotrophic archaea.</title>
        <authorList>
            <person name="Chadwick G.L."/>
            <person name="Skennerton C.T."/>
            <person name="Laso-Perez R."/>
            <person name="Leu A.O."/>
            <person name="Speth D.R."/>
            <person name="Yu H."/>
            <person name="Morgan-Lang C."/>
            <person name="Hatzenpichler R."/>
            <person name="Goudeau D."/>
            <person name="Malmstrom R."/>
            <person name="Brazelton W.J."/>
            <person name="Woyke T."/>
            <person name="Hallam S.J."/>
            <person name="Tyson G.W."/>
            <person name="Wegener G."/>
            <person name="Boetius A."/>
            <person name="Orphan V."/>
        </authorList>
    </citation>
    <scope>NUCLEOTIDE SEQUENCE</scope>
</reference>
<evidence type="ECO:0000313" key="2">
    <source>
        <dbReference type="EMBL" id="QNO41986.1"/>
    </source>
</evidence>
<dbReference type="InterPro" id="IPR000771">
    <property type="entry name" value="FBA_II"/>
</dbReference>
<dbReference type="SUPFAM" id="SSF51569">
    <property type="entry name" value="Aldolase"/>
    <property type="match status" value="1"/>
</dbReference>
<name>A0A7G9XZY3_9EURY</name>
<evidence type="ECO:0000313" key="4">
    <source>
        <dbReference type="EMBL" id="QNO48736.1"/>
    </source>
</evidence>
<organism evidence="1">
    <name type="scientific">Candidatus Methanogaster sp. ANME-2c ERB4</name>
    <dbReference type="NCBI Taxonomy" id="2759911"/>
    <lineage>
        <taxon>Archaea</taxon>
        <taxon>Methanobacteriati</taxon>
        <taxon>Methanobacteriota</taxon>
        <taxon>Stenosarchaea group</taxon>
        <taxon>Methanomicrobia</taxon>
        <taxon>Methanosarcinales</taxon>
        <taxon>ANME-2 cluster</taxon>
        <taxon>Candidatus Methanogasteraceae</taxon>
        <taxon>Candidatus Methanogaster</taxon>
    </lineage>
</organism>
<dbReference type="EMBL" id="MT630619">
    <property type="protein sequence ID" value="QNO41317.1"/>
    <property type="molecule type" value="Genomic_DNA"/>
</dbReference>
<dbReference type="GO" id="GO:0016832">
    <property type="term" value="F:aldehyde-lyase activity"/>
    <property type="evidence" value="ECO:0007669"/>
    <property type="project" value="InterPro"/>
</dbReference>
<dbReference type="Pfam" id="PF01116">
    <property type="entry name" value="F_bP_aldolase"/>
    <property type="match status" value="1"/>
</dbReference>
<evidence type="ECO:0000313" key="1">
    <source>
        <dbReference type="EMBL" id="QNO41317.1"/>
    </source>
</evidence>